<organism evidence="3 4">
    <name type="scientific">Nibrella saemangeumensis</name>
    <dbReference type="NCBI Taxonomy" id="1084526"/>
    <lineage>
        <taxon>Bacteria</taxon>
        <taxon>Pseudomonadati</taxon>
        <taxon>Bacteroidota</taxon>
        <taxon>Cytophagia</taxon>
        <taxon>Cytophagales</taxon>
        <taxon>Spirosomataceae</taxon>
        <taxon>Nibrella</taxon>
    </lineage>
</organism>
<accession>A0ABP8MUA5</accession>
<dbReference type="EMBL" id="BAABHD010000024">
    <property type="protein sequence ID" value="GAA4454379.1"/>
    <property type="molecule type" value="Genomic_DNA"/>
</dbReference>
<evidence type="ECO:0000259" key="2">
    <source>
        <dbReference type="PROSITE" id="PS50989"/>
    </source>
</evidence>
<dbReference type="InterPro" id="IPR051047">
    <property type="entry name" value="AccD/PCCB"/>
</dbReference>
<dbReference type="InterPro" id="IPR034733">
    <property type="entry name" value="AcCoA_carboxyl_beta"/>
</dbReference>
<evidence type="ECO:0000259" key="1">
    <source>
        <dbReference type="PROSITE" id="PS50980"/>
    </source>
</evidence>
<evidence type="ECO:0000313" key="4">
    <source>
        <dbReference type="Proteomes" id="UP001501175"/>
    </source>
</evidence>
<feature type="domain" description="CoA carboxyltransferase N-terminal" evidence="1">
    <location>
        <begin position="6"/>
        <end position="262"/>
    </location>
</feature>
<comment type="caution">
    <text evidence="3">The sequence shown here is derived from an EMBL/GenBank/DDBJ whole genome shotgun (WGS) entry which is preliminary data.</text>
</comment>
<dbReference type="PANTHER" id="PTHR43842:SF2">
    <property type="entry name" value="PROPIONYL-COA CARBOXYLASE BETA CHAIN, MITOCHONDRIAL"/>
    <property type="match status" value="1"/>
</dbReference>
<dbReference type="InterPro" id="IPR011763">
    <property type="entry name" value="COA_CT_C"/>
</dbReference>
<dbReference type="PROSITE" id="PS50989">
    <property type="entry name" value="COA_CT_CTER"/>
    <property type="match status" value="1"/>
</dbReference>
<gene>
    <name evidence="3" type="ORF">GCM10023189_20740</name>
</gene>
<dbReference type="Proteomes" id="UP001501175">
    <property type="component" value="Unassembled WGS sequence"/>
</dbReference>
<name>A0ABP8MUA5_9BACT</name>
<dbReference type="InterPro" id="IPR011762">
    <property type="entry name" value="COA_CT_N"/>
</dbReference>
<protein>
    <submittedName>
        <fullName evidence="3">Acyl-CoA carboxylase subunit beta</fullName>
    </submittedName>
</protein>
<dbReference type="PANTHER" id="PTHR43842">
    <property type="entry name" value="PROPIONYL-COA CARBOXYLASE BETA CHAIN"/>
    <property type="match status" value="1"/>
</dbReference>
<proteinExistence type="predicted"/>
<dbReference type="Pfam" id="PF01039">
    <property type="entry name" value="Carboxyl_trans"/>
    <property type="match status" value="1"/>
</dbReference>
<dbReference type="Gene3D" id="3.90.226.10">
    <property type="entry name" value="2-enoyl-CoA Hydratase, Chain A, domain 1"/>
    <property type="match status" value="2"/>
</dbReference>
<dbReference type="InterPro" id="IPR029045">
    <property type="entry name" value="ClpP/crotonase-like_dom_sf"/>
</dbReference>
<dbReference type="RefSeq" id="WP_345243196.1">
    <property type="nucleotide sequence ID" value="NZ_BAABHD010000024.1"/>
</dbReference>
<evidence type="ECO:0000313" key="3">
    <source>
        <dbReference type="EMBL" id="GAA4454379.1"/>
    </source>
</evidence>
<feature type="domain" description="CoA carboxyltransferase C-terminal" evidence="2">
    <location>
        <begin position="265"/>
        <end position="511"/>
    </location>
</feature>
<sequence length="518" mass="56754">MESITKPSKTEVLDRKNAEALLGGGQKRIDAQHKKGKLTARERVALLMDEGSFEEIGKFVMHRTKDFGLDKEYYLGDGVVTGYGTIDGRLVYVFAQDFTVFGGALSETHAEKICKIMDLAMQNGAPVIGLNDSGGARIQEGVLSLAGYADIFYRNTLASGVIPQISAVMGPCAGGAVYSPAITDFVMMVENTSYMFVTGPNVVKTVTHEEVTSEELGGASTHSTKSGVTHFACANELECIQYIKRLLSYIPQNCEEEPLRLPYEPADETRPSLNTLIPDNPNQPYDMREIIEEVVDGGSFFEVHKNFAENIVVGFARLAGRSIGVVGNQPAILAGVLDINASTKAARFVRFCDCFNIPLLVLEDVPGFLPGTDQEWNAIITNGAKLLYAFCEATVPRVTVITRKAYGGAYDVMNSKHIGADLNYAWPTAEIAVMGASGAAEIIFKREIAEADDPQAKLQEKVQEYTEKFANPYRAAHRGYIDEVIHPDQTRHKLIRAFQMLENKVATLPKKKHGNIPL</sequence>
<dbReference type="PROSITE" id="PS50980">
    <property type="entry name" value="COA_CT_NTER"/>
    <property type="match status" value="1"/>
</dbReference>
<keyword evidence="4" id="KW-1185">Reference proteome</keyword>
<reference evidence="4" key="1">
    <citation type="journal article" date="2019" name="Int. J. Syst. Evol. Microbiol.">
        <title>The Global Catalogue of Microorganisms (GCM) 10K type strain sequencing project: providing services to taxonomists for standard genome sequencing and annotation.</title>
        <authorList>
            <consortium name="The Broad Institute Genomics Platform"/>
            <consortium name="The Broad Institute Genome Sequencing Center for Infectious Disease"/>
            <person name="Wu L."/>
            <person name="Ma J."/>
        </authorList>
    </citation>
    <scope>NUCLEOTIDE SEQUENCE [LARGE SCALE GENOMIC DNA]</scope>
    <source>
        <strain evidence="4">JCM 17927</strain>
    </source>
</reference>
<dbReference type="SUPFAM" id="SSF52096">
    <property type="entry name" value="ClpP/crotonase"/>
    <property type="match status" value="2"/>
</dbReference>